<dbReference type="SUPFAM" id="SSF56436">
    <property type="entry name" value="C-type lectin-like"/>
    <property type="match status" value="1"/>
</dbReference>
<dbReference type="SMART" id="SM00034">
    <property type="entry name" value="CLECT"/>
    <property type="match status" value="1"/>
</dbReference>
<evidence type="ECO:0000313" key="4">
    <source>
        <dbReference type="Proteomes" id="UP000005408"/>
    </source>
</evidence>
<dbReference type="AlphaFoldDB" id="A0A8W8J0F4"/>
<dbReference type="PANTHER" id="PTHR22803">
    <property type="entry name" value="MANNOSE, PHOSPHOLIPASE, LECTIN RECEPTOR RELATED"/>
    <property type="match status" value="1"/>
</dbReference>
<evidence type="ECO:0000313" key="3">
    <source>
        <dbReference type="EnsemblMetazoa" id="G16713.1:cds"/>
    </source>
</evidence>
<accession>A0A8W8J0F4</accession>
<dbReference type="InterPro" id="IPR050111">
    <property type="entry name" value="C-type_lectin/snaclec_domain"/>
</dbReference>
<organism evidence="3 4">
    <name type="scientific">Magallana gigas</name>
    <name type="common">Pacific oyster</name>
    <name type="synonym">Crassostrea gigas</name>
    <dbReference type="NCBI Taxonomy" id="29159"/>
    <lineage>
        <taxon>Eukaryota</taxon>
        <taxon>Metazoa</taxon>
        <taxon>Spiralia</taxon>
        <taxon>Lophotrochozoa</taxon>
        <taxon>Mollusca</taxon>
        <taxon>Bivalvia</taxon>
        <taxon>Autobranchia</taxon>
        <taxon>Pteriomorphia</taxon>
        <taxon>Ostreida</taxon>
        <taxon>Ostreoidea</taxon>
        <taxon>Ostreidae</taxon>
        <taxon>Magallana</taxon>
    </lineage>
</organism>
<dbReference type="Gene3D" id="3.10.100.10">
    <property type="entry name" value="Mannose-Binding Protein A, subunit A"/>
    <property type="match status" value="1"/>
</dbReference>
<proteinExistence type="predicted"/>
<dbReference type="PROSITE" id="PS00615">
    <property type="entry name" value="C_TYPE_LECTIN_1"/>
    <property type="match status" value="1"/>
</dbReference>
<feature type="domain" description="C-type lectin" evidence="2">
    <location>
        <begin position="65"/>
        <end position="190"/>
    </location>
</feature>
<dbReference type="Proteomes" id="UP000005408">
    <property type="component" value="Unassembled WGS sequence"/>
</dbReference>
<dbReference type="PROSITE" id="PS50041">
    <property type="entry name" value="C_TYPE_LECTIN_2"/>
    <property type="match status" value="1"/>
</dbReference>
<name>A0A8W8J0F4_MAGGI</name>
<dbReference type="InterPro" id="IPR016187">
    <property type="entry name" value="CTDL_fold"/>
</dbReference>
<protein>
    <recommendedName>
        <fullName evidence="2">C-type lectin domain-containing protein</fullName>
    </recommendedName>
</protein>
<reference evidence="3" key="1">
    <citation type="submission" date="2022-08" db="UniProtKB">
        <authorList>
            <consortium name="EnsemblMetazoa"/>
        </authorList>
    </citation>
    <scope>IDENTIFICATION</scope>
    <source>
        <strain evidence="3">05x7-T-G4-1.051#20</strain>
    </source>
</reference>
<keyword evidence="4" id="KW-1185">Reference proteome</keyword>
<keyword evidence="1" id="KW-1015">Disulfide bond</keyword>
<dbReference type="Pfam" id="PF00059">
    <property type="entry name" value="Lectin_C"/>
    <property type="match status" value="1"/>
</dbReference>
<dbReference type="EnsemblMetazoa" id="G16713.1">
    <property type="protein sequence ID" value="G16713.1:cds"/>
    <property type="gene ID" value="G16713"/>
</dbReference>
<evidence type="ECO:0000256" key="1">
    <source>
        <dbReference type="ARBA" id="ARBA00023157"/>
    </source>
</evidence>
<dbReference type="InterPro" id="IPR018378">
    <property type="entry name" value="C-type_lectin_CS"/>
</dbReference>
<dbReference type="InterPro" id="IPR016186">
    <property type="entry name" value="C-type_lectin-like/link_sf"/>
</dbReference>
<sequence>MEDYMTSSIGMCALQCGTDCWCFGYQAATSTCRTLRSCHDKNSVGPEDGWVYYKPTDCDEGWTKYNGHCYIRNTTALSQPEAMSACQQFGAYLLEVDDVKENHWVTSTLLKDVYCSNEYLCTTWTGGNDIETEGVFVCGYSGTPVTFTNWDAWNPDDMHNPSEEIDCVEMFYTGQWNDKPCDSATSFICEK</sequence>
<dbReference type="CDD" id="cd00037">
    <property type="entry name" value="CLECT"/>
    <property type="match status" value="1"/>
</dbReference>
<evidence type="ECO:0000259" key="2">
    <source>
        <dbReference type="PROSITE" id="PS50041"/>
    </source>
</evidence>
<dbReference type="InterPro" id="IPR001304">
    <property type="entry name" value="C-type_lectin-like"/>
</dbReference>